<comment type="caution">
    <text evidence="2">Once thought to be involved in copper homeostasis, experiments in E.coli have shown this is not the case.</text>
</comment>
<dbReference type="GO" id="GO:0005507">
    <property type="term" value="F:copper ion binding"/>
    <property type="evidence" value="ECO:0007669"/>
    <property type="project" value="TreeGrafter"/>
</dbReference>
<evidence type="ECO:0000256" key="1">
    <source>
        <dbReference type="ARBA" id="ARBA00007768"/>
    </source>
</evidence>
<accession>A0A6B3RT81</accession>
<evidence type="ECO:0000256" key="2">
    <source>
        <dbReference type="HAMAP-Rule" id="MF_00795"/>
    </source>
</evidence>
<dbReference type="GO" id="GO:0005737">
    <property type="term" value="C:cytoplasm"/>
    <property type="evidence" value="ECO:0007669"/>
    <property type="project" value="UniProtKB-SubCell"/>
</dbReference>
<dbReference type="EMBL" id="JAAIKE010000007">
    <property type="protein sequence ID" value="NEX47968.1"/>
    <property type="molecule type" value="Genomic_DNA"/>
</dbReference>
<organism evidence="3 4">
    <name type="scientific">Pseudotabrizicola algicola</name>
    <dbReference type="NCBI Taxonomy" id="2709381"/>
    <lineage>
        <taxon>Bacteria</taxon>
        <taxon>Pseudomonadati</taxon>
        <taxon>Pseudomonadota</taxon>
        <taxon>Alphaproteobacteria</taxon>
        <taxon>Rhodobacterales</taxon>
        <taxon>Paracoccaceae</taxon>
        <taxon>Pseudotabrizicola</taxon>
    </lineage>
</organism>
<keyword evidence="4" id="KW-1185">Reference proteome</keyword>
<dbReference type="InterPro" id="IPR036822">
    <property type="entry name" value="CutC-like_dom_sf"/>
</dbReference>
<dbReference type="AlphaFoldDB" id="A0A6B3RT81"/>
<proteinExistence type="inferred from homology"/>
<sequence length="241" mass="25097">MNTLIEICVDTTEGLAEAIRGGAGRIELCSALDLGGLTPSVGMMRRAAGAGVPIYAMIRPRAGDFVWTPDEIAVMEADIEAASACGMQGVVLGASRPDGRLDTDVLGLLIGRAKHMGLTLHRCFDLVPDFPAALEQAIELGFQRVLTSGGALTAAEGAARLADLIAQARGRIIVMPGAGISAESLGAFHAVPLREVHASCSSSVIDSGRLVDLGFAARIRRRTDGGRLRALRAALAERETA</sequence>
<dbReference type="InterPro" id="IPR005627">
    <property type="entry name" value="CutC-like"/>
</dbReference>
<comment type="subcellular location">
    <subcellularLocation>
        <location evidence="2">Cytoplasm</location>
    </subcellularLocation>
</comment>
<dbReference type="RefSeq" id="WP_164614237.1">
    <property type="nucleotide sequence ID" value="NZ_JAAIKE010000007.1"/>
</dbReference>
<dbReference type="Proteomes" id="UP000481421">
    <property type="component" value="Unassembled WGS sequence"/>
</dbReference>
<gene>
    <name evidence="2" type="primary">cutC</name>
    <name evidence="3" type="ORF">G3572_17290</name>
</gene>
<comment type="caution">
    <text evidence="3">The sequence shown here is derived from an EMBL/GenBank/DDBJ whole genome shotgun (WGS) entry which is preliminary data.</text>
</comment>
<name>A0A6B3RT81_9RHOB</name>
<dbReference type="SUPFAM" id="SSF110395">
    <property type="entry name" value="CutC-like"/>
    <property type="match status" value="1"/>
</dbReference>
<dbReference type="PANTHER" id="PTHR12598">
    <property type="entry name" value="COPPER HOMEOSTASIS PROTEIN CUTC"/>
    <property type="match status" value="1"/>
</dbReference>
<evidence type="ECO:0000313" key="4">
    <source>
        <dbReference type="Proteomes" id="UP000481421"/>
    </source>
</evidence>
<dbReference type="PANTHER" id="PTHR12598:SF0">
    <property type="entry name" value="COPPER HOMEOSTASIS PROTEIN CUTC HOMOLOG"/>
    <property type="match status" value="1"/>
</dbReference>
<reference evidence="3 4" key="1">
    <citation type="submission" date="2020-02" db="EMBL/GenBank/DDBJ databases">
        <title>Rhodobacter algicola sp. nov., isolated from microalga culture.</title>
        <authorList>
            <person name="Park C.-Y."/>
        </authorList>
    </citation>
    <scope>NUCLEOTIDE SEQUENCE [LARGE SCALE GENOMIC DNA]</scope>
    <source>
        <strain evidence="3 4">ETT8</strain>
    </source>
</reference>
<comment type="similarity">
    <text evidence="1 2">Belongs to the CutC family.</text>
</comment>
<dbReference type="Pfam" id="PF03932">
    <property type="entry name" value="CutC"/>
    <property type="match status" value="1"/>
</dbReference>
<dbReference type="Gene3D" id="3.20.20.380">
    <property type="entry name" value="Copper homeostasis (CutC) domain"/>
    <property type="match status" value="1"/>
</dbReference>
<evidence type="ECO:0000313" key="3">
    <source>
        <dbReference type="EMBL" id="NEX47968.1"/>
    </source>
</evidence>
<keyword evidence="2" id="KW-0963">Cytoplasm</keyword>
<dbReference type="HAMAP" id="MF_00795">
    <property type="entry name" value="CutC"/>
    <property type="match status" value="1"/>
</dbReference>
<protein>
    <recommendedName>
        <fullName evidence="2">PF03932 family protein CutC</fullName>
    </recommendedName>
</protein>